<keyword evidence="3" id="KW-0808">Transferase</keyword>
<dbReference type="OrthoDB" id="9816482at2"/>
<dbReference type="InterPro" id="IPR003594">
    <property type="entry name" value="HATPase_dom"/>
</dbReference>
<evidence type="ECO:0000256" key="1">
    <source>
        <dbReference type="SAM" id="MobiDB-lite"/>
    </source>
</evidence>
<reference evidence="3 4" key="1">
    <citation type="submission" date="2017-11" db="EMBL/GenBank/DDBJ databases">
        <title>Taxonomic description and genome sequences of Spirosoma HA7 sp. nov., isolated from pollen microhabitat of Corylus avellana.</title>
        <authorList>
            <person name="Ambika Manirajan B."/>
            <person name="Suarez C."/>
            <person name="Ratering S."/>
            <person name="Geissler-Plaum R."/>
            <person name="Cardinale M."/>
            <person name="Sylvia S."/>
        </authorList>
    </citation>
    <scope>NUCLEOTIDE SEQUENCE [LARGE SCALE GENOMIC DNA]</scope>
    <source>
        <strain evidence="3 4">HA7</strain>
    </source>
</reference>
<dbReference type="SMART" id="SM00387">
    <property type="entry name" value="HATPase_c"/>
    <property type="match status" value="1"/>
</dbReference>
<evidence type="ECO:0000313" key="4">
    <source>
        <dbReference type="Proteomes" id="UP000232883"/>
    </source>
</evidence>
<protein>
    <submittedName>
        <fullName evidence="3">Histidine kinase</fullName>
    </submittedName>
</protein>
<dbReference type="Pfam" id="PF02518">
    <property type="entry name" value="HATPase_c"/>
    <property type="match status" value="1"/>
</dbReference>
<dbReference type="EMBL" id="CP025096">
    <property type="protein sequence ID" value="AUD02165.1"/>
    <property type="molecule type" value="Genomic_DNA"/>
</dbReference>
<organism evidence="3 4">
    <name type="scientific">Spirosoma pollinicola</name>
    <dbReference type="NCBI Taxonomy" id="2057025"/>
    <lineage>
        <taxon>Bacteria</taxon>
        <taxon>Pseudomonadati</taxon>
        <taxon>Bacteroidota</taxon>
        <taxon>Cytophagia</taxon>
        <taxon>Cytophagales</taxon>
        <taxon>Cytophagaceae</taxon>
        <taxon>Spirosoma</taxon>
    </lineage>
</organism>
<feature type="domain" description="Histidine kinase/HSP90-like ATPase" evidence="2">
    <location>
        <begin position="733"/>
        <end position="836"/>
    </location>
</feature>
<sequence>MNQLDQLTFKISTGLKKIIGRDLITDDFIAVFELVKNSYDAYAKNVNIIFNNDYLIIKDNGKGMSLEDLKNKWLFVAYSAKIDGTEDKEIEIKDSNYRDKLNKRYYAGAKGIGRFSSDKLGSRLRLITKQKGSDTIEQLDIDWGDFEEDSSEEFADIKVDHKTLPKEFYSDFGHGTTIEITELRSSWDRIKIKQLRHSLEKLINPFANSESDFSISIECKRELETDKKEKIARDKINGPIENFIFETLNVKTTQINSVIDKNFITTKLIDRGTPVYEIREPNLYYNYLEDVRYQLFFLNTAAKNNFTRQMGLEPIKFGSVFLFKNGFRVYPFGDPGDDELGMDHRKQQGYARFLGTRDLLGRIEIFTDDPEQFKEVSSRDGGLIETEAYEQLVSSFFDKCLKRLERYVVDVQWNYKLDRNLGDDKDQEDTNIIESSLGGRTQIIEIIKRLADNKEVEIISYNKDLINVLEGDIGKVSDKVFKSLIKIADKTEDNTFKLQVLTAEEKYNKLKQEKERSDREAEEERRKRKEAEAEAEQAKQDKEEAQRERQQAEKDKQRAELEAKEKELQRREEELKRKEAEQRAIEAEKKRILEEEARKYAEKAKEVKENQVRFLQSVKAIEYDDIRDLNHIIGINSDNIRKRLLLFKRKYDKNSDISKSDVLDFIKSISLANDKIRAIATFTTKGNFLKAASDTNGDIVNFIVEYFENIYQYLFDDFNVSFINPRVEFITHFKPIEISVVLDNLVSNSRKKKATKLQIEFIKNDDSLVIIFRDFGKPLDSAIVDWKTIFEEGVTTTNGSGLGLSHVNKIIKDMKGSISVNTAFKEGFELVINLPK</sequence>
<dbReference type="Pfam" id="PF13589">
    <property type="entry name" value="HATPase_c_3"/>
    <property type="match status" value="1"/>
</dbReference>
<accession>A0A2K8YX00</accession>
<dbReference type="SUPFAM" id="SSF55874">
    <property type="entry name" value="ATPase domain of HSP90 chaperone/DNA topoisomerase II/histidine kinase"/>
    <property type="match status" value="2"/>
</dbReference>
<keyword evidence="3" id="KW-0418">Kinase</keyword>
<gene>
    <name evidence="3" type="ORF">CWM47_10235</name>
</gene>
<dbReference type="RefSeq" id="WP_100987884.1">
    <property type="nucleotide sequence ID" value="NZ_CP025096.1"/>
</dbReference>
<dbReference type="InterPro" id="IPR036890">
    <property type="entry name" value="HATPase_C_sf"/>
</dbReference>
<feature type="region of interest" description="Disordered" evidence="1">
    <location>
        <begin position="510"/>
        <end position="568"/>
    </location>
</feature>
<dbReference type="Proteomes" id="UP000232883">
    <property type="component" value="Chromosome"/>
</dbReference>
<name>A0A2K8YX00_9BACT</name>
<dbReference type="AlphaFoldDB" id="A0A2K8YX00"/>
<dbReference type="Gene3D" id="3.30.565.10">
    <property type="entry name" value="Histidine kinase-like ATPase, C-terminal domain"/>
    <property type="match status" value="2"/>
</dbReference>
<evidence type="ECO:0000313" key="3">
    <source>
        <dbReference type="EMBL" id="AUD02165.1"/>
    </source>
</evidence>
<dbReference type="GO" id="GO:0016301">
    <property type="term" value="F:kinase activity"/>
    <property type="evidence" value="ECO:0007669"/>
    <property type="project" value="UniProtKB-KW"/>
</dbReference>
<keyword evidence="4" id="KW-1185">Reference proteome</keyword>
<dbReference type="KEGG" id="spir:CWM47_10235"/>
<proteinExistence type="predicted"/>
<evidence type="ECO:0000259" key="2">
    <source>
        <dbReference type="SMART" id="SM00387"/>
    </source>
</evidence>